<dbReference type="CDD" id="cd08422">
    <property type="entry name" value="PBP2_CrgA_like"/>
    <property type="match status" value="1"/>
</dbReference>
<dbReference type="Proteomes" id="UP000732399">
    <property type="component" value="Unassembled WGS sequence"/>
</dbReference>
<evidence type="ECO:0000313" key="7">
    <source>
        <dbReference type="Proteomes" id="UP000732399"/>
    </source>
</evidence>
<dbReference type="SUPFAM" id="SSF46785">
    <property type="entry name" value="Winged helix' DNA-binding domain"/>
    <property type="match status" value="1"/>
</dbReference>
<evidence type="ECO:0000256" key="2">
    <source>
        <dbReference type="ARBA" id="ARBA00023015"/>
    </source>
</evidence>
<dbReference type="InterPro" id="IPR005119">
    <property type="entry name" value="LysR_subst-bd"/>
</dbReference>
<evidence type="ECO:0000259" key="5">
    <source>
        <dbReference type="PROSITE" id="PS50931"/>
    </source>
</evidence>
<dbReference type="EMBL" id="JAAVJH010000006">
    <property type="protein sequence ID" value="NJR79313.1"/>
    <property type="molecule type" value="Genomic_DNA"/>
</dbReference>
<dbReference type="Pfam" id="PF03466">
    <property type="entry name" value="LysR_substrate"/>
    <property type="match status" value="1"/>
</dbReference>
<dbReference type="Pfam" id="PF00126">
    <property type="entry name" value="HTH_1"/>
    <property type="match status" value="1"/>
</dbReference>
<feature type="domain" description="HTH lysR-type" evidence="5">
    <location>
        <begin position="1"/>
        <end position="58"/>
    </location>
</feature>
<gene>
    <name evidence="6" type="ORF">HBH26_12030</name>
</gene>
<dbReference type="InterPro" id="IPR036388">
    <property type="entry name" value="WH-like_DNA-bd_sf"/>
</dbReference>
<protein>
    <submittedName>
        <fullName evidence="6">LysR family transcriptional regulator</fullName>
    </submittedName>
</protein>
<organism evidence="6 7">
    <name type="scientific">Sphingomonas corticis</name>
    <dbReference type="NCBI Taxonomy" id="2722791"/>
    <lineage>
        <taxon>Bacteria</taxon>
        <taxon>Pseudomonadati</taxon>
        <taxon>Pseudomonadota</taxon>
        <taxon>Alphaproteobacteria</taxon>
        <taxon>Sphingomonadales</taxon>
        <taxon>Sphingomonadaceae</taxon>
        <taxon>Sphingomonas</taxon>
    </lineage>
</organism>
<evidence type="ECO:0000256" key="1">
    <source>
        <dbReference type="ARBA" id="ARBA00009437"/>
    </source>
</evidence>
<accession>A0ABX1CQS0</accession>
<dbReference type="PROSITE" id="PS50931">
    <property type="entry name" value="HTH_LYSR"/>
    <property type="match status" value="1"/>
</dbReference>
<dbReference type="PANTHER" id="PTHR30537:SF3">
    <property type="entry name" value="TRANSCRIPTIONAL REGULATORY PROTEIN"/>
    <property type="match status" value="1"/>
</dbReference>
<dbReference type="InterPro" id="IPR000847">
    <property type="entry name" value="LysR_HTH_N"/>
</dbReference>
<sequence>MDWEDLRHFLAVARGGSTLVAARTLRVSQTTTARRIAALEAALGLSLFERRPVGYRLTATGEALLPHAEAVERAATALEEGAAAARRQEGGTVRLTATEILASTILMPLLADLHEAHPAIRIELDTSDRLRDLAAGEAEVALRLWKEPAGAGLVARRIADDRWTVYASRDYAARHDVPRRRSELAGHVFVGGGEPAVWSIYQRWLAANGLEEAVAFHHNSSVGLLAAVRAGAGLAALPCIVAENAPDLIRCLPPMDMEARGIWLLTHERHRHQPRVRAVIDFLAPRLVALGRMV</sequence>
<dbReference type="SUPFAM" id="SSF53850">
    <property type="entry name" value="Periplasmic binding protein-like II"/>
    <property type="match status" value="1"/>
</dbReference>
<dbReference type="RefSeq" id="WP_168134851.1">
    <property type="nucleotide sequence ID" value="NZ_JAAVJH010000006.1"/>
</dbReference>
<evidence type="ECO:0000256" key="4">
    <source>
        <dbReference type="ARBA" id="ARBA00023163"/>
    </source>
</evidence>
<comment type="similarity">
    <text evidence="1">Belongs to the LysR transcriptional regulatory family.</text>
</comment>
<keyword evidence="3" id="KW-0238">DNA-binding</keyword>
<dbReference type="PANTHER" id="PTHR30537">
    <property type="entry name" value="HTH-TYPE TRANSCRIPTIONAL REGULATOR"/>
    <property type="match status" value="1"/>
</dbReference>
<keyword evidence="7" id="KW-1185">Reference proteome</keyword>
<dbReference type="Gene3D" id="3.40.190.290">
    <property type="match status" value="1"/>
</dbReference>
<keyword evidence="4" id="KW-0804">Transcription</keyword>
<comment type="caution">
    <text evidence="6">The sequence shown here is derived from an EMBL/GenBank/DDBJ whole genome shotgun (WGS) entry which is preliminary data.</text>
</comment>
<reference evidence="6 7" key="1">
    <citation type="submission" date="2020-03" db="EMBL/GenBank/DDBJ databases">
        <authorList>
            <person name="Wang L."/>
            <person name="He N."/>
            <person name="Li Y."/>
            <person name="Fang Y."/>
            <person name="Zhang F."/>
        </authorList>
    </citation>
    <scope>NUCLEOTIDE SEQUENCE [LARGE SCALE GENOMIC DNA]</scope>
    <source>
        <strain evidence="6 7">36D10-4-7</strain>
    </source>
</reference>
<evidence type="ECO:0000313" key="6">
    <source>
        <dbReference type="EMBL" id="NJR79313.1"/>
    </source>
</evidence>
<name>A0ABX1CQS0_9SPHN</name>
<evidence type="ECO:0000256" key="3">
    <source>
        <dbReference type="ARBA" id="ARBA00023125"/>
    </source>
</evidence>
<dbReference type="InterPro" id="IPR058163">
    <property type="entry name" value="LysR-type_TF_proteobact-type"/>
</dbReference>
<dbReference type="Gene3D" id="1.10.10.10">
    <property type="entry name" value="Winged helix-like DNA-binding domain superfamily/Winged helix DNA-binding domain"/>
    <property type="match status" value="1"/>
</dbReference>
<dbReference type="InterPro" id="IPR036390">
    <property type="entry name" value="WH_DNA-bd_sf"/>
</dbReference>
<keyword evidence="2" id="KW-0805">Transcription regulation</keyword>
<proteinExistence type="inferred from homology"/>